<dbReference type="Proteomes" id="UP000673394">
    <property type="component" value="Unassembled WGS sequence"/>
</dbReference>
<evidence type="ECO:0000313" key="7">
    <source>
        <dbReference type="Proteomes" id="UP000673394"/>
    </source>
</evidence>
<evidence type="ECO:0000313" key="6">
    <source>
        <dbReference type="EMBL" id="MBP3966099.1"/>
    </source>
</evidence>
<proteinExistence type="predicted"/>
<dbReference type="Pfam" id="PF01370">
    <property type="entry name" value="Epimerase"/>
    <property type="match status" value="1"/>
</dbReference>
<comment type="cofactor">
    <cofactor evidence="1">
        <name>NAD(+)</name>
        <dbReference type="ChEBI" id="CHEBI:57540"/>
    </cofactor>
</comment>
<dbReference type="PANTHER" id="PTHR43078:SF6">
    <property type="entry name" value="UDP-GLUCURONIC ACID DECARBOXYLASE 1"/>
    <property type="match status" value="1"/>
</dbReference>
<evidence type="ECO:0000256" key="1">
    <source>
        <dbReference type="ARBA" id="ARBA00001911"/>
    </source>
</evidence>
<organism evidence="6 7">
    <name type="scientific">Paenibacillus lignilyticus</name>
    <dbReference type="NCBI Taxonomy" id="1172615"/>
    <lineage>
        <taxon>Bacteria</taxon>
        <taxon>Bacillati</taxon>
        <taxon>Bacillota</taxon>
        <taxon>Bacilli</taxon>
        <taxon>Bacillales</taxon>
        <taxon>Paenibacillaceae</taxon>
        <taxon>Paenibacillus</taxon>
    </lineage>
</organism>
<dbReference type="InterPro" id="IPR001509">
    <property type="entry name" value="Epimerase_deHydtase"/>
</dbReference>
<evidence type="ECO:0000256" key="3">
    <source>
        <dbReference type="ARBA" id="ARBA00023027"/>
    </source>
</evidence>
<keyword evidence="3" id="KW-0520">NAD</keyword>
<dbReference type="SUPFAM" id="SSF51735">
    <property type="entry name" value="NAD(P)-binding Rossmann-fold domains"/>
    <property type="match status" value="1"/>
</dbReference>
<keyword evidence="4" id="KW-0456">Lyase</keyword>
<feature type="domain" description="NAD-dependent epimerase/dehydratase" evidence="5">
    <location>
        <begin position="3"/>
        <end position="243"/>
    </location>
</feature>
<dbReference type="InterPro" id="IPR036291">
    <property type="entry name" value="NAD(P)-bd_dom_sf"/>
</dbReference>
<protein>
    <submittedName>
        <fullName evidence="6">NAD-dependent epimerase/dehydratase family protein</fullName>
    </submittedName>
</protein>
<dbReference type="InterPro" id="IPR044516">
    <property type="entry name" value="UXS-like"/>
</dbReference>
<keyword evidence="7" id="KW-1185">Reference proteome</keyword>
<name>A0ABS5CJW6_9BACL</name>
<dbReference type="Gene3D" id="3.40.50.720">
    <property type="entry name" value="NAD(P)-binding Rossmann-like Domain"/>
    <property type="match status" value="1"/>
</dbReference>
<dbReference type="PANTHER" id="PTHR43078">
    <property type="entry name" value="UDP-GLUCURONIC ACID DECARBOXYLASE-RELATED"/>
    <property type="match status" value="1"/>
</dbReference>
<gene>
    <name evidence="6" type="ORF">I8J30_25685</name>
</gene>
<keyword evidence="2" id="KW-0210">Decarboxylase</keyword>
<dbReference type="RefSeq" id="WP_210663014.1">
    <property type="nucleotide sequence ID" value="NZ_JAGKSP010000015.1"/>
</dbReference>
<sequence>MNILVTGGAGFIGSHLVRALLLQGHRVITLDDLSAGRKAFLHDVLTHENHTFIQGSVLNRPVIKKCLDQAEAVFHLAAILGVKNTVEDPIKVIEGNIDGTRHVLELAFRRGVKVIFASTSEIYGKNTNLPFSETSDRVYGATSIHRWCYAAAKSIDEHLCFAFADKGLPVTVLRYFNAYGPNQTNSLYGMVIPRFIHAALRGEPLHIYGDGSQSRCFTYVDDMVRGTVSALGRQADGLAFNIGSDRPTTILQLARTIIQMTGSESPIQFKTYDEAFGKGYEDMPARIPDLTLAADVLGFSPRVSLEEGLERTVRWFREEVNLQP</sequence>
<reference evidence="6 7" key="1">
    <citation type="submission" date="2021-04" db="EMBL/GenBank/DDBJ databases">
        <title>Paenibacillus sp. DLE-14 whole genome sequence.</title>
        <authorList>
            <person name="Ham Y.J."/>
        </authorList>
    </citation>
    <scope>NUCLEOTIDE SEQUENCE [LARGE SCALE GENOMIC DNA]</scope>
    <source>
        <strain evidence="6 7">DLE-14</strain>
    </source>
</reference>
<evidence type="ECO:0000256" key="2">
    <source>
        <dbReference type="ARBA" id="ARBA00022793"/>
    </source>
</evidence>
<evidence type="ECO:0000256" key="4">
    <source>
        <dbReference type="ARBA" id="ARBA00023239"/>
    </source>
</evidence>
<evidence type="ECO:0000259" key="5">
    <source>
        <dbReference type="Pfam" id="PF01370"/>
    </source>
</evidence>
<accession>A0ABS5CJW6</accession>
<dbReference type="EMBL" id="JAGKSP010000015">
    <property type="protein sequence ID" value="MBP3966099.1"/>
    <property type="molecule type" value="Genomic_DNA"/>
</dbReference>
<comment type="caution">
    <text evidence="6">The sequence shown here is derived from an EMBL/GenBank/DDBJ whole genome shotgun (WGS) entry which is preliminary data.</text>
</comment>
<dbReference type="PRINTS" id="PR01713">
    <property type="entry name" value="NUCEPIMERASE"/>
</dbReference>